<dbReference type="STRING" id="313596.RB2501_12482"/>
<dbReference type="EMBL" id="CP001712">
    <property type="protein sequence ID" value="EAR15145.1"/>
    <property type="molecule type" value="Genomic_DNA"/>
</dbReference>
<evidence type="ECO:0000256" key="3">
    <source>
        <dbReference type="ARBA" id="ARBA00022643"/>
    </source>
</evidence>
<feature type="domain" description="Pyridoxamine 5'-phosphate oxidase Alr4036 family FMN-binding" evidence="5">
    <location>
        <begin position="19"/>
        <end position="94"/>
    </location>
</feature>
<evidence type="ECO:0000256" key="4">
    <source>
        <dbReference type="ARBA" id="ARBA00023002"/>
    </source>
</evidence>
<dbReference type="SUPFAM" id="SSF50475">
    <property type="entry name" value="FMN-binding split barrel"/>
    <property type="match status" value="1"/>
</dbReference>
<accession>A4CNA3</accession>
<organism evidence="6 7">
    <name type="scientific">Robiginitalea biformata (strain ATCC BAA-864 / DSM 15991 / KCTC 12146 / HTCC2501)</name>
    <dbReference type="NCBI Taxonomy" id="313596"/>
    <lineage>
        <taxon>Bacteria</taxon>
        <taxon>Pseudomonadati</taxon>
        <taxon>Bacteroidota</taxon>
        <taxon>Flavobacteriia</taxon>
        <taxon>Flavobacteriales</taxon>
        <taxon>Flavobacteriaceae</taxon>
        <taxon>Robiginitalea</taxon>
    </lineage>
</organism>
<dbReference type="PANTHER" id="PTHR10851:SF3">
    <property type="entry name" value="PYRIDOXINE_PYRIDOXAMINE 5'-PHOSPHATE OXIDASE 2"/>
    <property type="match status" value="1"/>
</dbReference>
<dbReference type="GO" id="GO:0010181">
    <property type="term" value="F:FMN binding"/>
    <property type="evidence" value="ECO:0007669"/>
    <property type="project" value="InterPro"/>
</dbReference>
<dbReference type="OrthoDB" id="1493996at2"/>
<evidence type="ECO:0000256" key="2">
    <source>
        <dbReference type="ARBA" id="ARBA00022630"/>
    </source>
</evidence>
<keyword evidence="3" id="KW-0288">FMN</keyword>
<evidence type="ECO:0000313" key="7">
    <source>
        <dbReference type="Proteomes" id="UP000009049"/>
    </source>
</evidence>
<dbReference type="GO" id="GO:0008615">
    <property type="term" value="P:pyridoxine biosynthetic process"/>
    <property type="evidence" value="ECO:0007669"/>
    <property type="project" value="InterPro"/>
</dbReference>
<keyword evidence="7" id="KW-1185">Reference proteome</keyword>
<dbReference type="Pfam" id="PF12766">
    <property type="entry name" value="Pyridox_oxase_2"/>
    <property type="match status" value="1"/>
</dbReference>
<dbReference type="KEGG" id="rbi:RB2501_12482"/>
<evidence type="ECO:0000256" key="1">
    <source>
        <dbReference type="ARBA" id="ARBA00001917"/>
    </source>
</evidence>
<keyword evidence="2" id="KW-0285">Flavoprotein</keyword>
<sequence length="182" mass="21547">MTQQYWTEICDEIDAGTRLSDHPFRYATLATVGLEKVPRLRTIVVREFDPEQMRLTFFTDARSKKMLHIKENNKVSLLYYHPEKLLQLRIEGIAYREKDDALLSAYWEGIREASRKDYTTEERPGAEIKGPDQVDYMQGSENFAVVRIQPFRIEYLQLRRPNHIRVRFSRTDDSWSGDFLVP</sequence>
<name>A4CNA3_ROBBH</name>
<dbReference type="eggNOG" id="COG0259">
    <property type="taxonomic scope" value="Bacteria"/>
</dbReference>
<proteinExistence type="predicted"/>
<dbReference type="RefSeq" id="WP_015754465.1">
    <property type="nucleotide sequence ID" value="NC_013222.1"/>
</dbReference>
<protein>
    <submittedName>
        <fullName evidence="6">Pyridoxamine 5'-phosphate oxidase-related, FMN-binding protein</fullName>
    </submittedName>
</protein>
<evidence type="ECO:0000259" key="5">
    <source>
        <dbReference type="Pfam" id="PF12766"/>
    </source>
</evidence>
<gene>
    <name evidence="6" type="ordered locus">RB2501_12482</name>
</gene>
<dbReference type="Gene3D" id="2.30.110.10">
    <property type="entry name" value="Electron Transport, Fmn-binding Protein, Chain A"/>
    <property type="match status" value="1"/>
</dbReference>
<evidence type="ECO:0000313" key="6">
    <source>
        <dbReference type="EMBL" id="EAR15145.1"/>
    </source>
</evidence>
<dbReference type="AlphaFoldDB" id="A4CNA3"/>
<dbReference type="Proteomes" id="UP000009049">
    <property type="component" value="Chromosome"/>
</dbReference>
<dbReference type="HOGENOM" id="CLU_058669_0_1_10"/>
<reference evidence="6 7" key="1">
    <citation type="journal article" date="2009" name="J. Bacteriol.">
        <title>Complete genome sequence of Robiginitalea biformata HTCC2501.</title>
        <authorList>
            <person name="Oh H.M."/>
            <person name="Giovannoni S.J."/>
            <person name="Lee K."/>
            <person name="Ferriera S."/>
            <person name="Johnson J."/>
            <person name="Cho J.C."/>
        </authorList>
    </citation>
    <scope>NUCLEOTIDE SEQUENCE [LARGE SCALE GENOMIC DNA]</scope>
    <source>
        <strain evidence="7">ATCC BAA-864 / HTCC2501 / KCTC 12146</strain>
    </source>
</reference>
<dbReference type="InterPro" id="IPR024624">
    <property type="entry name" value="Pyridox_Oxase_Alr4036_FMN-bd"/>
</dbReference>
<comment type="cofactor">
    <cofactor evidence="1">
        <name>FMN</name>
        <dbReference type="ChEBI" id="CHEBI:58210"/>
    </cofactor>
</comment>
<dbReference type="InterPro" id="IPR012349">
    <property type="entry name" value="Split_barrel_FMN-bd"/>
</dbReference>
<keyword evidence="4" id="KW-0560">Oxidoreductase</keyword>
<dbReference type="PANTHER" id="PTHR10851">
    <property type="entry name" value="PYRIDOXINE-5-PHOSPHATE OXIDASE"/>
    <property type="match status" value="1"/>
</dbReference>
<dbReference type="GO" id="GO:0004733">
    <property type="term" value="F:pyridoxamine phosphate oxidase activity"/>
    <property type="evidence" value="ECO:0007669"/>
    <property type="project" value="InterPro"/>
</dbReference>
<dbReference type="InterPro" id="IPR000659">
    <property type="entry name" value="Pyridox_Oxase"/>
</dbReference>